<evidence type="ECO:0000313" key="3">
    <source>
        <dbReference type="Proteomes" id="UP000273643"/>
    </source>
</evidence>
<organism evidence="2 3">
    <name type="scientific">Marinimicrobium koreense</name>
    <dbReference type="NCBI Taxonomy" id="306545"/>
    <lineage>
        <taxon>Bacteria</taxon>
        <taxon>Pseudomonadati</taxon>
        <taxon>Pseudomonadota</taxon>
        <taxon>Gammaproteobacteria</taxon>
        <taxon>Cellvibrionales</taxon>
        <taxon>Cellvibrionaceae</taxon>
        <taxon>Marinimicrobium</taxon>
    </lineage>
</organism>
<comment type="caution">
    <text evidence="2">The sequence shown here is derived from an EMBL/GenBank/DDBJ whole genome shotgun (WGS) entry which is preliminary data.</text>
</comment>
<dbReference type="RefSeq" id="WP_123639112.1">
    <property type="nucleotide sequence ID" value="NZ_RJUK01000002.1"/>
</dbReference>
<keyword evidence="3" id="KW-1185">Reference proteome</keyword>
<reference evidence="2 3" key="1">
    <citation type="submission" date="2018-11" db="EMBL/GenBank/DDBJ databases">
        <title>Genomic Encyclopedia of Type Strains, Phase IV (KMG-IV): sequencing the most valuable type-strain genomes for metagenomic binning, comparative biology and taxonomic classification.</title>
        <authorList>
            <person name="Goeker M."/>
        </authorList>
    </citation>
    <scope>NUCLEOTIDE SEQUENCE [LARGE SCALE GENOMIC DNA]</scope>
    <source>
        <strain evidence="2 3">DSM 16974</strain>
    </source>
</reference>
<feature type="compositionally biased region" description="Basic and acidic residues" evidence="1">
    <location>
        <begin position="352"/>
        <end position="368"/>
    </location>
</feature>
<dbReference type="EMBL" id="RJUK01000002">
    <property type="protein sequence ID" value="ROQ18494.1"/>
    <property type="molecule type" value="Genomic_DNA"/>
</dbReference>
<dbReference type="AlphaFoldDB" id="A0A3N1NF15"/>
<feature type="region of interest" description="Disordered" evidence="1">
    <location>
        <begin position="326"/>
        <end position="403"/>
    </location>
</feature>
<feature type="compositionally biased region" description="Polar residues" evidence="1">
    <location>
        <begin position="332"/>
        <end position="345"/>
    </location>
</feature>
<evidence type="ECO:0000256" key="1">
    <source>
        <dbReference type="SAM" id="MobiDB-lite"/>
    </source>
</evidence>
<sequence>MTQVGEGVAVGGGRDPDIDDLDDNHWLELEYRFQSGRAVYGYFRATDSDGMVWVGRLNDQGQVCLAGLPPGNVRVTLLPEPDLDARIEATRASIKEVLDQIIEDQRLEAEAYERELEQMGGPQRVFEHIQAVGRGAWNGAVGFVEFVGKTAYKVAEFSYYLSPANLLGDTLRASYQSYQDGELTWSEWYDSVNQNLLDEQKKDLARLFGVEPDDISEERLRELMGLIAEAYDIAAFIADDAPTRAMLLEFAQAMADNQSSVEWAEFAGAGVFEIVLAALLALFTAGAGNVAQAASQLRHASRLRGLGHLFRNLARQLRRKKLRKEFDAPVDQKTSLSTEQPQAPQLTARAELPYEPHSDVKAPKTGDRVHKRYHRDGNPEDPYTLQADGKPMGAETGPMPNHLTGLEAPPAGHDDLVAQGWPNLNYDGYETYDTFVDAKPVDIPEGTKIYRIVDEKNNDAGGFWAYDLPANKTEWRRGYAVKDDWNDNGYYVEHFVGEGGLKAWEGPAAGQPYEEFSGNEFYLQGGSTQLFVSPNSIEASSPNLTNWPEP</sequence>
<protein>
    <submittedName>
        <fullName evidence="2">Uncharacterized protein</fullName>
    </submittedName>
</protein>
<proteinExistence type="predicted"/>
<dbReference type="OrthoDB" id="9816400at2"/>
<dbReference type="Proteomes" id="UP000273643">
    <property type="component" value="Unassembled WGS sequence"/>
</dbReference>
<evidence type="ECO:0000313" key="2">
    <source>
        <dbReference type="EMBL" id="ROQ18494.1"/>
    </source>
</evidence>
<accession>A0A3N1NF15</accession>
<name>A0A3N1NF15_9GAMM</name>
<gene>
    <name evidence="2" type="ORF">EDC38_2721</name>
</gene>